<dbReference type="RefSeq" id="WP_210658194.1">
    <property type="nucleotide sequence ID" value="NZ_JAGKQQ010000001.1"/>
</dbReference>
<dbReference type="EMBL" id="JAGKQQ010000001">
    <property type="protein sequence ID" value="MBP3958323.1"/>
    <property type="molecule type" value="Genomic_DNA"/>
</dbReference>
<dbReference type="Proteomes" id="UP000676565">
    <property type="component" value="Unassembled WGS sequence"/>
</dbReference>
<evidence type="ECO:0000313" key="2">
    <source>
        <dbReference type="Proteomes" id="UP000676565"/>
    </source>
</evidence>
<comment type="caution">
    <text evidence="1">The sequence shown here is derived from an EMBL/GenBank/DDBJ whole genome shotgun (WGS) entry which is preliminary data.</text>
</comment>
<proteinExistence type="predicted"/>
<sequence length="101" mass="11421">MSQEKNQENKKEPAIRFQPGTVVATIGATQIANHFQMAEMLRRHLHGDWGDVDPEDAKANEHAVKFGERILSSYKTESGEKLWVLTEHDRSATTILTPGEY</sequence>
<gene>
    <name evidence="1" type="ORF">J8F10_24000</name>
</gene>
<organism evidence="1 2">
    <name type="scientific">Gemmata palustris</name>
    <dbReference type="NCBI Taxonomy" id="2822762"/>
    <lineage>
        <taxon>Bacteria</taxon>
        <taxon>Pseudomonadati</taxon>
        <taxon>Planctomycetota</taxon>
        <taxon>Planctomycetia</taxon>
        <taxon>Gemmatales</taxon>
        <taxon>Gemmataceae</taxon>
        <taxon>Gemmata</taxon>
    </lineage>
</organism>
<reference evidence="1 2" key="1">
    <citation type="submission" date="2021-04" db="EMBL/GenBank/DDBJ databases">
        <authorList>
            <person name="Ivanova A."/>
        </authorList>
    </citation>
    <scope>NUCLEOTIDE SEQUENCE [LARGE SCALE GENOMIC DNA]</scope>
    <source>
        <strain evidence="1 2">G18</strain>
    </source>
</reference>
<protein>
    <recommendedName>
        <fullName evidence="3">Type I restriction endonuclease subunit M</fullName>
    </recommendedName>
</protein>
<keyword evidence="2" id="KW-1185">Reference proteome</keyword>
<evidence type="ECO:0008006" key="3">
    <source>
        <dbReference type="Google" id="ProtNLM"/>
    </source>
</evidence>
<accession>A0ABS5BXD1</accession>
<name>A0ABS5BXD1_9BACT</name>
<evidence type="ECO:0000313" key="1">
    <source>
        <dbReference type="EMBL" id="MBP3958323.1"/>
    </source>
</evidence>